<dbReference type="RefSeq" id="WP_146528060.1">
    <property type="nucleotide sequence ID" value="NZ_SJPV01000006.1"/>
</dbReference>
<organism evidence="2 3">
    <name type="scientific">Novipirellula artificiosorum</name>
    <dbReference type="NCBI Taxonomy" id="2528016"/>
    <lineage>
        <taxon>Bacteria</taxon>
        <taxon>Pseudomonadati</taxon>
        <taxon>Planctomycetota</taxon>
        <taxon>Planctomycetia</taxon>
        <taxon>Pirellulales</taxon>
        <taxon>Pirellulaceae</taxon>
        <taxon>Novipirellula</taxon>
    </lineage>
</organism>
<evidence type="ECO:0000313" key="3">
    <source>
        <dbReference type="Proteomes" id="UP000319143"/>
    </source>
</evidence>
<sequence>MSAELLSDNAPLDPDDELLVAYVDGELDNQLRGGLEERLLEDEALRRRLQELQRGWDYLDDLAGSTPNEKLVESTMELVVADLVKPQQTQHRSLWPIRWPMAVTAISLASILVTAVVIGMVRSHQYRAQLADLAIAENLDAYYYGNDLQLMRGLAINESWAKTIALMREIGDLQTPKPLVANLPMDQRESVIAEMPLADRAQLGYRWNRFERLKPEDQERLRATASEAADQPDSDRLLETMQAYAVWRETLPSDLRDKIESNNLDERREAIRIAMDKTQLDLSRRSGEILSDETIERIDYTLHRILDERLRMDDPKLKKFMERFSKGATPEQVEMIAINAMVMTDGGRSGRWGGGFIRGMADRPAPLNANELDMIKWWLPDEDHETLDLIAGDPRNPFMESETLRYWAGETVKRKSPWRNEDPRSLLQRYQQIDDDEYRLMLDLMPPKEMLDRLVPEQRR</sequence>
<evidence type="ECO:0000256" key="1">
    <source>
        <dbReference type="SAM" id="Phobius"/>
    </source>
</evidence>
<dbReference type="AlphaFoldDB" id="A0A5C6DFH6"/>
<keyword evidence="1" id="KW-1133">Transmembrane helix</keyword>
<keyword evidence="3" id="KW-1185">Reference proteome</keyword>
<name>A0A5C6DFH6_9BACT</name>
<dbReference type="EMBL" id="SJPV01000006">
    <property type="protein sequence ID" value="TWU36003.1"/>
    <property type="molecule type" value="Genomic_DNA"/>
</dbReference>
<dbReference type="OrthoDB" id="268061at2"/>
<reference evidence="2 3" key="1">
    <citation type="submission" date="2019-02" db="EMBL/GenBank/DDBJ databases">
        <title>Deep-cultivation of Planctomycetes and their phenomic and genomic characterization uncovers novel biology.</title>
        <authorList>
            <person name="Wiegand S."/>
            <person name="Jogler M."/>
            <person name="Boedeker C."/>
            <person name="Pinto D."/>
            <person name="Vollmers J."/>
            <person name="Rivas-Marin E."/>
            <person name="Kohn T."/>
            <person name="Peeters S.H."/>
            <person name="Heuer A."/>
            <person name="Rast P."/>
            <person name="Oberbeckmann S."/>
            <person name="Bunk B."/>
            <person name="Jeske O."/>
            <person name="Meyerdierks A."/>
            <person name="Storesund J.E."/>
            <person name="Kallscheuer N."/>
            <person name="Luecker S."/>
            <person name="Lage O.M."/>
            <person name="Pohl T."/>
            <person name="Merkel B.J."/>
            <person name="Hornburger P."/>
            <person name="Mueller R.-W."/>
            <person name="Bruemmer F."/>
            <person name="Labrenz M."/>
            <person name="Spormann A.M."/>
            <person name="Op Den Camp H."/>
            <person name="Overmann J."/>
            <person name="Amann R."/>
            <person name="Jetten M.S.M."/>
            <person name="Mascher T."/>
            <person name="Medema M.H."/>
            <person name="Devos D.P."/>
            <person name="Kaster A.-K."/>
            <person name="Ovreas L."/>
            <person name="Rohde M."/>
            <person name="Galperin M.Y."/>
            <person name="Jogler C."/>
        </authorList>
    </citation>
    <scope>NUCLEOTIDE SEQUENCE [LARGE SCALE GENOMIC DNA]</scope>
    <source>
        <strain evidence="2 3">Poly41</strain>
    </source>
</reference>
<feature type="transmembrane region" description="Helical" evidence="1">
    <location>
        <begin position="99"/>
        <end position="121"/>
    </location>
</feature>
<comment type="caution">
    <text evidence="2">The sequence shown here is derived from an EMBL/GenBank/DDBJ whole genome shotgun (WGS) entry which is preliminary data.</text>
</comment>
<gene>
    <name evidence="2" type="ORF">Poly41_37550</name>
</gene>
<accession>A0A5C6DFH6</accession>
<protein>
    <submittedName>
        <fullName evidence="2">Uncharacterized protein</fullName>
    </submittedName>
</protein>
<evidence type="ECO:0000313" key="2">
    <source>
        <dbReference type="EMBL" id="TWU36003.1"/>
    </source>
</evidence>
<keyword evidence="1" id="KW-0472">Membrane</keyword>
<proteinExistence type="predicted"/>
<dbReference type="Proteomes" id="UP000319143">
    <property type="component" value="Unassembled WGS sequence"/>
</dbReference>
<keyword evidence="1" id="KW-0812">Transmembrane</keyword>